<dbReference type="Pfam" id="PF06519">
    <property type="entry name" value="TolA"/>
    <property type="match status" value="1"/>
</dbReference>
<dbReference type="STRING" id="1328313.DS2_05685"/>
<keyword evidence="3" id="KW-1185">Reference proteome</keyword>
<dbReference type="AlphaFoldDB" id="W7R089"/>
<dbReference type="GO" id="GO:0016020">
    <property type="term" value="C:membrane"/>
    <property type="evidence" value="ECO:0007669"/>
    <property type="project" value="InterPro"/>
</dbReference>
<dbReference type="RefSeq" id="WP_051479650.1">
    <property type="nucleotide sequence ID" value="NZ_ARZY01000007.1"/>
</dbReference>
<feature type="region of interest" description="Disordered" evidence="1">
    <location>
        <begin position="78"/>
        <end position="184"/>
    </location>
</feature>
<dbReference type="NCBIfam" id="TIGR02794">
    <property type="entry name" value="tolA_full"/>
    <property type="match status" value="1"/>
</dbReference>
<dbReference type="Proteomes" id="UP000019276">
    <property type="component" value="Unassembled WGS sequence"/>
</dbReference>
<proteinExistence type="predicted"/>
<protein>
    <submittedName>
        <fullName evidence="2">Protein TolA</fullName>
    </submittedName>
</protein>
<dbReference type="GO" id="GO:0019534">
    <property type="term" value="F:toxin transmembrane transporter activity"/>
    <property type="evidence" value="ECO:0007669"/>
    <property type="project" value="InterPro"/>
</dbReference>
<reference evidence="2 3" key="1">
    <citation type="journal article" date="2014" name="Genome Announc.">
        <title>Draft Genome Sequence of the Agar-Degrading Bacterium Catenovulum sp. Strain DS-2, Isolated from Intestines of Haliotis diversicolor.</title>
        <authorList>
            <person name="Shan D."/>
            <person name="Li X."/>
            <person name="Gu Z."/>
            <person name="Wei G."/>
            <person name="Gao Z."/>
            <person name="Shao Z."/>
        </authorList>
    </citation>
    <scope>NUCLEOTIDE SEQUENCE [LARGE SCALE GENOMIC DNA]</scope>
    <source>
        <strain evidence="2 3">DS-2</strain>
    </source>
</reference>
<dbReference type="SUPFAM" id="SSF74653">
    <property type="entry name" value="TolA/TonB C-terminal domain"/>
    <property type="match status" value="1"/>
</dbReference>
<dbReference type="InterPro" id="IPR014161">
    <property type="entry name" value="Tol-Pal_TolA"/>
</dbReference>
<dbReference type="GO" id="GO:0043213">
    <property type="term" value="P:bacteriocin transport"/>
    <property type="evidence" value="ECO:0007669"/>
    <property type="project" value="InterPro"/>
</dbReference>
<sequence length="299" mass="34046">MQFPIALVVSIVLHSAMLLVLVSSMEFVTPKHTPQPMQAEVVNAVSVDKTALAQQIKKLEQQKMAKQQAEEQRVAELERRARAAEQKRRANEQNIEKLSKQRKQAEAEARAAKERQIKEAERAKKLKQEVEKQEAAKRRAQEQARKAAEEAKKAEAEAKRKAEALKKAEEERKRKEREALEKAEQQRLLEQQMKAEMEARNAQRQQYIMSERDKYVALIRSAIQSNLFTDPSLAGTSCKLNIKLANNGFVTQVKTLSGHPQTCQEAERAVYKTNQMPVSEDPEVTAQLRDINLTVAPEK</sequence>
<evidence type="ECO:0000313" key="2">
    <source>
        <dbReference type="EMBL" id="EWH11035.1"/>
    </source>
</evidence>
<organism evidence="2 3">
    <name type="scientific">Catenovulum agarivorans DS-2</name>
    <dbReference type="NCBI Taxonomy" id="1328313"/>
    <lineage>
        <taxon>Bacteria</taxon>
        <taxon>Pseudomonadati</taxon>
        <taxon>Pseudomonadota</taxon>
        <taxon>Gammaproteobacteria</taxon>
        <taxon>Alteromonadales</taxon>
        <taxon>Alteromonadaceae</taxon>
        <taxon>Catenovulum</taxon>
    </lineage>
</organism>
<dbReference type="EMBL" id="ARZY01000007">
    <property type="protein sequence ID" value="EWH11035.1"/>
    <property type="molecule type" value="Genomic_DNA"/>
</dbReference>
<evidence type="ECO:0000256" key="1">
    <source>
        <dbReference type="SAM" id="MobiDB-lite"/>
    </source>
</evidence>
<dbReference type="OrthoDB" id="6194496at2"/>
<accession>W7R089</accession>
<evidence type="ECO:0000313" key="3">
    <source>
        <dbReference type="Proteomes" id="UP000019276"/>
    </source>
</evidence>
<comment type="caution">
    <text evidence="2">The sequence shown here is derived from an EMBL/GenBank/DDBJ whole genome shotgun (WGS) entry which is preliminary data.</text>
</comment>
<name>W7R089_9ALTE</name>
<gene>
    <name evidence="2" type="ORF">DS2_05685</name>
</gene>
<dbReference type="Gene3D" id="3.30.1150.10">
    <property type="match status" value="1"/>
</dbReference>
<dbReference type="eggNOG" id="COG3064">
    <property type="taxonomic scope" value="Bacteria"/>
</dbReference>